<evidence type="ECO:0000256" key="4">
    <source>
        <dbReference type="SAM" id="SignalP"/>
    </source>
</evidence>
<evidence type="ECO:0000313" key="5">
    <source>
        <dbReference type="EMBL" id="CUM92650.1"/>
    </source>
</evidence>
<dbReference type="Gene3D" id="2.40.170.20">
    <property type="entry name" value="TonB-dependent receptor, beta-barrel domain"/>
    <property type="match status" value="1"/>
</dbReference>
<evidence type="ECO:0000313" key="6">
    <source>
        <dbReference type="Proteomes" id="UP000095591"/>
    </source>
</evidence>
<feature type="chain" id="PRO_5008011769" evidence="4">
    <location>
        <begin position="25"/>
        <end position="602"/>
    </location>
</feature>
<gene>
    <name evidence="5" type="ORF">ERS852429_01136</name>
</gene>
<reference evidence="5 6" key="1">
    <citation type="submission" date="2015-09" db="EMBL/GenBank/DDBJ databases">
        <authorList>
            <consortium name="Pathogen Informatics"/>
        </authorList>
    </citation>
    <scope>NUCLEOTIDE SEQUENCE [LARGE SCALE GENOMIC DNA]</scope>
    <source>
        <strain evidence="5 6">2789STDY5608872</strain>
    </source>
</reference>
<keyword evidence="4" id="KW-0732">Signal</keyword>
<evidence type="ECO:0000256" key="1">
    <source>
        <dbReference type="ARBA" id="ARBA00004442"/>
    </source>
</evidence>
<dbReference type="Proteomes" id="UP000095591">
    <property type="component" value="Unassembled WGS sequence"/>
</dbReference>
<feature type="signal peptide" evidence="4">
    <location>
        <begin position="1"/>
        <end position="24"/>
    </location>
</feature>
<evidence type="ECO:0000256" key="3">
    <source>
        <dbReference type="ARBA" id="ARBA00023237"/>
    </source>
</evidence>
<organism evidence="5 6">
    <name type="scientific">Parabacteroides distasonis</name>
    <dbReference type="NCBI Taxonomy" id="823"/>
    <lineage>
        <taxon>Bacteria</taxon>
        <taxon>Pseudomonadati</taxon>
        <taxon>Bacteroidota</taxon>
        <taxon>Bacteroidia</taxon>
        <taxon>Bacteroidales</taxon>
        <taxon>Tannerellaceae</taxon>
        <taxon>Parabacteroides</taxon>
    </lineage>
</organism>
<dbReference type="GO" id="GO:0009279">
    <property type="term" value="C:cell outer membrane"/>
    <property type="evidence" value="ECO:0007669"/>
    <property type="project" value="UniProtKB-SubCell"/>
</dbReference>
<dbReference type="SUPFAM" id="SSF56935">
    <property type="entry name" value="Porins"/>
    <property type="match status" value="1"/>
</dbReference>
<dbReference type="EMBL" id="CYXP01000002">
    <property type="protein sequence ID" value="CUM92650.1"/>
    <property type="molecule type" value="Genomic_DNA"/>
</dbReference>
<dbReference type="InterPro" id="IPR036942">
    <property type="entry name" value="Beta-barrel_TonB_sf"/>
</dbReference>
<proteinExistence type="predicted"/>
<keyword evidence="2" id="KW-0472">Membrane</keyword>
<keyword evidence="3" id="KW-0998">Cell outer membrane</keyword>
<sequence>MKTIYNVKALCVVALLGSAAAASAQEDVTKEKNLNREMTLEREYDPSVQDASKVNTLPVVKEPEVRKIPIDYSNYTIAADPQKEISLLPSGNIMTQMDYNKRRGYFNFGIGTYLNINGDLGYHILSTEKDKLNIWYSHRSTNGKVKYIQMDDEKVKAKINDNLGGINFKHVFDKTIFSIGAKYGYSAFNYYGLPIADAWSMMAEGSFDRVDRETNQVNQTIAANIGFESKEDAPFGYLLDLGYINFSHKYGLNKNIDGPTEHTLEAKFDLNAGFNGNMRIGLGGLVEYFNYNFPEAASNSYVYEFKNHAEVMLSPYYKVEGDNWKIKLGANVMLATGDDAEFMASPNIAADVEVADKTELYVKADGKLYSNSMYDMSRINRYLYPMKELAPSRNWLNAILGIRSGVAPGFWFDVFAGYKITSSDVLFSQVATSKPDFFSNFSEAIPDVDTKQLFVGANLKYSYQQLLDISLKGVYNNWKANQGDESVELSHAYGKPEMEVNANVTVRPIDKLSVALDYYLATGRYAFVKNYWEAENHSSVSAGAGEYKMNNINELNLTGTYTFNDTFGVYAKLNNILCQKYEVYYGYPLQSFSAMIGVNINF</sequence>
<evidence type="ECO:0000256" key="2">
    <source>
        <dbReference type="ARBA" id="ARBA00023136"/>
    </source>
</evidence>
<dbReference type="AlphaFoldDB" id="A0A173SR09"/>
<accession>A0A173SR09</accession>
<keyword evidence="5" id="KW-0675">Receptor</keyword>
<comment type="subcellular location">
    <subcellularLocation>
        <location evidence="1">Cell outer membrane</location>
    </subcellularLocation>
</comment>
<name>A0A173SR09_PARDI</name>
<protein>
    <submittedName>
        <fullName evidence="5">Outer membrane cobalamin receptor protein</fullName>
    </submittedName>
</protein>
<dbReference type="RefSeq" id="WP_057318991.1">
    <property type="nucleotide sequence ID" value="NZ_CYXP01000002.1"/>
</dbReference>